<organism evidence="2 3">
    <name type="scientific">Cymbomonas tetramitiformis</name>
    <dbReference type="NCBI Taxonomy" id="36881"/>
    <lineage>
        <taxon>Eukaryota</taxon>
        <taxon>Viridiplantae</taxon>
        <taxon>Chlorophyta</taxon>
        <taxon>Pyramimonadophyceae</taxon>
        <taxon>Pyramimonadales</taxon>
        <taxon>Pyramimonadaceae</taxon>
        <taxon>Cymbomonas</taxon>
    </lineage>
</organism>
<feature type="transmembrane region" description="Helical" evidence="1">
    <location>
        <begin position="110"/>
        <end position="129"/>
    </location>
</feature>
<sequence length="254" mass="26623">MKLLEGHVAEFAQTVREGFVVEAGGRLWSAAGLAVHVGRAKCGGHSGQEGDHCGCGDDGDGGGEGEVARGKAGESCSCCAACGCHDCHCEGDHADHQPKRGLMERCHVQWGWAWCFGGFVAGVGLSILLTELRARQWSLAGVDAVGVDDEHEEWHQVGGDLAVAGPLGVEGLPLRWHVWALVTPRHAPWLQNWHTFSPVSLCHGARVSSDSGRPATARNGPPCVSPSHLTTAHVLAATAMQKQMAAIGSVPVLA</sequence>
<comment type="caution">
    <text evidence="2">The sequence shown here is derived from an EMBL/GenBank/DDBJ whole genome shotgun (WGS) entry which is preliminary data.</text>
</comment>
<accession>A0AAE0FWV0</accession>
<evidence type="ECO:0000256" key="1">
    <source>
        <dbReference type="SAM" id="Phobius"/>
    </source>
</evidence>
<evidence type="ECO:0000313" key="3">
    <source>
        <dbReference type="Proteomes" id="UP001190700"/>
    </source>
</evidence>
<evidence type="ECO:0000313" key="2">
    <source>
        <dbReference type="EMBL" id="KAK3267385.1"/>
    </source>
</evidence>
<keyword evidence="1" id="KW-0812">Transmembrane</keyword>
<protein>
    <submittedName>
        <fullName evidence="2">Uncharacterized protein</fullName>
    </submittedName>
</protein>
<keyword evidence="1" id="KW-0472">Membrane</keyword>
<dbReference type="AlphaFoldDB" id="A0AAE0FWV0"/>
<dbReference type="EMBL" id="LGRX02012437">
    <property type="protein sequence ID" value="KAK3267385.1"/>
    <property type="molecule type" value="Genomic_DNA"/>
</dbReference>
<reference evidence="2 3" key="1">
    <citation type="journal article" date="2015" name="Genome Biol. Evol.">
        <title>Comparative Genomics of a Bacterivorous Green Alga Reveals Evolutionary Causalities and Consequences of Phago-Mixotrophic Mode of Nutrition.</title>
        <authorList>
            <person name="Burns J.A."/>
            <person name="Paasch A."/>
            <person name="Narechania A."/>
            <person name="Kim E."/>
        </authorList>
    </citation>
    <scope>NUCLEOTIDE SEQUENCE [LARGE SCALE GENOMIC DNA]</scope>
    <source>
        <strain evidence="2 3">PLY_AMNH</strain>
    </source>
</reference>
<proteinExistence type="predicted"/>
<keyword evidence="1" id="KW-1133">Transmembrane helix</keyword>
<gene>
    <name evidence="2" type="ORF">CYMTET_24055</name>
</gene>
<keyword evidence="3" id="KW-1185">Reference proteome</keyword>
<dbReference type="Proteomes" id="UP001190700">
    <property type="component" value="Unassembled WGS sequence"/>
</dbReference>
<name>A0AAE0FWV0_9CHLO</name>